<name>A0ABT5EDI7_9BACT</name>
<protein>
    <submittedName>
        <fullName evidence="1">Uncharacterized protein</fullName>
    </submittedName>
</protein>
<dbReference type="Proteomes" id="UP001221686">
    <property type="component" value="Unassembled WGS sequence"/>
</dbReference>
<gene>
    <name evidence="1" type="ORF">POL25_41890</name>
</gene>
<keyword evidence="2" id="KW-1185">Reference proteome</keyword>
<comment type="caution">
    <text evidence="1">The sequence shown here is derived from an EMBL/GenBank/DDBJ whole genome shotgun (WGS) entry which is preliminary data.</text>
</comment>
<dbReference type="EMBL" id="JAQNDL010000005">
    <property type="protein sequence ID" value="MDC0723508.1"/>
    <property type="molecule type" value="Genomic_DNA"/>
</dbReference>
<proteinExistence type="predicted"/>
<organism evidence="1 2">
    <name type="scientific">Nannocystis bainbridge</name>
    <dbReference type="NCBI Taxonomy" id="2995303"/>
    <lineage>
        <taxon>Bacteria</taxon>
        <taxon>Pseudomonadati</taxon>
        <taxon>Myxococcota</taxon>
        <taxon>Polyangia</taxon>
        <taxon>Nannocystales</taxon>
        <taxon>Nannocystaceae</taxon>
        <taxon>Nannocystis</taxon>
    </lineage>
</organism>
<sequence length="349" mass="36533">MMDAPGPFFFLVRDGVVTREALAPLLARLPPESYVGTAVRDGEGYDSERWPVARDAALASSLARRFDDPEIGRALTELEHAAGDVTRLRAQARRAGARYLAAAGGEPALLERLWPDATADDLAVFGEPAWAVDTAWVVMNLCSAHHAAADGLYAFHVHRRLPGPSAEAVVRLIRSALDSGRIDLAGLVEAALQLLPGPASWFAVTPSSAARPMIEAIADACAEVRRISGATACAVMSETFVIPGPPGAVHFMILAGPRALVVLELAGSPAWTSRIAGFRARPAPAGAGASARFEPFLGAEARADDRAAAAVAALCGFVEASLAAHLATHPEDEPAFPPVDDAMIGRLFG</sequence>
<evidence type="ECO:0000313" key="2">
    <source>
        <dbReference type="Proteomes" id="UP001221686"/>
    </source>
</evidence>
<dbReference type="RefSeq" id="WP_272092051.1">
    <property type="nucleotide sequence ID" value="NZ_JAQNDL010000005.1"/>
</dbReference>
<reference evidence="1 2" key="1">
    <citation type="submission" date="2022-11" db="EMBL/GenBank/DDBJ databases">
        <title>Minimal conservation of predation-associated metabolite biosynthetic gene clusters underscores biosynthetic potential of Myxococcota including descriptions for ten novel species: Archangium lansinium sp. nov., Myxococcus landrumus sp. nov., Nannocystis bai.</title>
        <authorList>
            <person name="Ahearne A."/>
            <person name="Stevens C."/>
            <person name="Dowd S."/>
        </authorList>
    </citation>
    <scope>NUCLEOTIDE SEQUENCE [LARGE SCALE GENOMIC DNA]</scope>
    <source>
        <strain evidence="1 2">BB15-2</strain>
    </source>
</reference>
<accession>A0ABT5EDI7</accession>
<evidence type="ECO:0000313" key="1">
    <source>
        <dbReference type="EMBL" id="MDC0723508.1"/>
    </source>
</evidence>